<dbReference type="InterPro" id="IPR011009">
    <property type="entry name" value="Kinase-like_dom_sf"/>
</dbReference>
<dbReference type="InParanoid" id="A0A067PFT3"/>
<name>A0A067PFT3_9AGAM</name>
<gene>
    <name evidence="2" type="ORF">JAAARDRAFT_430595</name>
</gene>
<evidence type="ECO:0000313" key="3">
    <source>
        <dbReference type="Proteomes" id="UP000027265"/>
    </source>
</evidence>
<feature type="domain" description="Serine-threonine/tyrosine-protein kinase catalytic" evidence="1">
    <location>
        <begin position="2"/>
        <end position="63"/>
    </location>
</feature>
<dbReference type="EMBL" id="KL197733">
    <property type="protein sequence ID" value="KDQ53644.1"/>
    <property type="molecule type" value="Genomic_DNA"/>
</dbReference>
<proteinExistence type="predicted"/>
<dbReference type="Proteomes" id="UP000027265">
    <property type="component" value="Unassembled WGS sequence"/>
</dbReference>
<dbReference type="Gene3D" id="1.10.510.10">
    <property type="entry name" value="Transferase(Phosphotransferase) domain 1"/>
    <property type="match status" value="1"/>
</dbReference>
<protein>
    <recommendedName>
        <fullName evidence="1">Serine-threonine/tyrosine-protein kinase catalytic domain-containing protein</fullName>
    </recommendedName>
</protein>
<accession>A0A067PFT3</accession>
<dbReference type="SUPFAM" id="SSF56112">
    <property type="entry name" value="Protein kinase-like (PK-like)"/>
    <property type="match status" value="1"/>
</dbReference>
<dbReference type="AlphaFoldDB" id="A0A067PFT3"/>
<dbReference type="GO" id="GO:0004672">
    <property type="term" value="F:protein kinase activity"/>
    <property type="evidence" value="ECO:0007669"/>
    <property type="project" value="InterPro"/>
</dbReference>
<sequence length="71" mass="7908">MSHPNIVQFIGISTTLVVPVPGNTPPFCLISEWMPQGTLAEYLKARPETSRHELVRSLSSISQPFEFHLSS</sequence>
<keyword evidence="3" id="KW-1185">Reference proteome</keyword>
<evidence type="ECO:0000313" key="2">
    <source>
        <dbReference type="EMBL" id="KDQ53644.1"/>
    </source>
</evidence>
<dbReference type="HOGENOM" id="CLU_2740385_0_0_1"/>
<dbReference type="Pfam" id="PF07714">
    <property type="entry name" value="PK_Tyr_Ser-Thr"/>
    <property type="match status" value="1"/>
</dbReference>
<reference evidence="3" key="1">
    <citation type="journal article" date="2014" name="Proc. Natl. Acad. Sci. U.S.A.">
        <title>Extensive sampling of basidiomycete genomes demonstrates inadequacy of the white-rot/brown-rot paradigm for wood decay fungi.</title>
        <authorList>
            <person name="Riley R."/>
            <person name="Salamov A.A."/>
            <person name="Brown D.W."/>
            <person name="Nagy L.G."/>
            <person name="Floudas D."/>
            <person name="Held B.W."/>
            <person name="Levasseur A."/>
            <person name="Lombard V."/>
            <person name="Morin E."/>
            <person name="Otillar R."/>
            <person name="Lindquist E.A."/>
            <person name="Sun H."/>
            <person name="LaButti K.M."/>
            <person name="Schmutz J."/>
            <person name="Jabbour D."/>
            <person name="Luo H."/>
            <person name="Baker S.E."/>
            <person name="Pisabarro A.G."/>
            <person name="Walton J.D."/>
            <person name="Blanchette R.A."/>
            <person name="Henrissat B."/>
            <person name="Martin F."/>
            <person name="Cullen D."/>
            <person name="Hibbett D.S."/>
            <person name="Grigoriev I.V."/>
        </authorList>
    </citation>
    <scope>NUCLEOTIDE SEQUENCE [LARGE SCALE GENOMIC DNA]</scope>
    <source>
        <strain evidence="3">MUCL 33604</strain>
    </source>
</reference>
<dbReference type="InterPro" id="IPR001245">
    <property type="entry name" value="Ser-Thr/Tyr_kinase_cat_dom"/>
</dbReference>
<dbReference type="OrthoDB" id="26722at2759"/>
<evidence type="ECO:0000259" key="1">
    <source>
        <dbReference type="Pfam" id="PF07714"/>
    </source>
</evidence>
<organism evidence="2 3">
    <name type="scientific">Jaapia argillacea MUCL 33604</name>
    <dbReference type="NCBI Taxonomy" id="933084"/>
    <lineage>
        <taxon>Eukaryota</taxon>
        <taxon>Fungi</taxon>
        <taxon>Dikarya</taxon>
        <taxon>Basidiomycota</taxon>
        <taxon>Agaricomycotina</taxon>
        <taxon>Agaricomycetes</taxon>
        <taxon>Agaricomycetidae</taxon>
        <taxon>Jaapiales</taxon>
        <taxon>Jaapiaceae</taxon>
        <taxon>Jaapia</taxon>
    </lineage>
</organism>